<evidence type="ECO:0000256" key="1">
    <source>
        <dbReference type="SAM" id="MobiDB-lite"/>
    </source>
</evidence>
<comment type="caution">
    <text evidence="2">The sequence shown here is derived from an EMBL/GenBank/DDBJ whole genome shotgun (WGS) entry which is preliminary data.</text>
</comment>
<dbReference type="Proteomes" id="UP000324222">
    <property type="component" value="Unassembled WGS sequence"/>
</dbReference>
<protein>
    <submittedName>
        <fullName evidence="2">Uncharacterized protein</fullName>
    </submittedName>
</protein>
<sequence>MGIRVTGEDKDLQEEEEDGSKAGEWREGCKWI</sequence>
<gene>
    <name evidence="2" type="ORF">E2C01_067038</name>
</gene>
<reference evidence="2 3" key="1">
    <citation type="submission" date="2019-05" db="EMBL/GenBank/DDBJ databases">
        <title>Another draft genome of Portunus trituberculatus and its Hox gene families provides insights of decapod evolution.</title>
        <authorList>
            <person name="Jeong J.-H."/>
            <person name="Song I."/>
            <person name="Kim S."/>
            <person name="Choi T."/>
            <person name="Kim D."/>
            <person name="Ryu S."/>
            <person name="Kim W."/>
        </authorList>
    </citation>
    <scope>NUCLEOTIDE SEQUENCE [LARGE SCALE GENOMIC DNA]</scope>
    <source>
        <tissue evidence="2">Muscle</tissue>
    </source>
</reference>
<dbReference type="EMBL" id="VSRR010035285">
    <property type="protein sequence ID" value="MPC72726.1"/>
    <property type="molecule type" value="Genomic_DNA"/>
</dbReference>
<dbReference type="AlphaFoldDB" id="A0A5B7HSJ8"/>
<evidence type="ECO:0000313" key="2">
    <source>
        <dbReference type="EMBL" id="MPC72726.1"/>
    </source>
</evidence>
<proteinExistence type="predicted"/>
<name>A0A5B7HSJ8_PORTR</name>
<accession>A0A5B7HSJ8</accession>
<feature type="region of interest" description="Disordered" evidence="1">
    <location>
        <begin position="1"/>
        <end position="32"/>
    </location>
</feature>
<organism evidence="2 3">
    <name type="scientific">Portunus trituberculatus</name>
    <name type="common">Swimming crab</name>
    <name type="synonym">Neptunus trituberculatus</name>
    <dbReference type="NCBI Taxonomy" id="210409"/>
    <lineage>
        <taxon>Eukaryota</taxon>
        <taxon>Metazoa</taxon>
        <taxon>Ecdysozoa</taxon>
        <taxon>Arthropoda</taxon>
        <taxon>Crustacea</taxon>
        <taxon>Multicrustacea</taxon>
        <taxon>Malacostraca</taxon>
        <taxon>Eumalacostraca</taxon>
        <taxon>Eucarida</taxon>
        <taxon>Decapoda</taxon>
        <taxon>Pleocyemata</taxon>
        <taxon>Brachyura</taxon>
        <taxon>Eubrachyura</taxon>
        <taxon>Portunoidea</taxon>
        <taxon>Portunidae</taxon>
        <taxon>Portuninae</taxon>
        <taxon>Portunus</taxon>
    </lineage>
</organism>
<keyword evidence="3" id="KW-1185">Reference proteome</keyword>
<feature type="compositionally biased region" description="Basic and acidic residues" evidence="1">
    <location>
        <begin position="1"/>
        <end position="10"/>
    </location>
</feature>
<feature type="compositionally biased region" description="Basic and acidic residues" evidence="1">
    <location>
        <begin position="19"/>
        <end position="32"/>
    </location>
</feature>
<evidence type="ECO:0000313" key="3">
    <source>
        <dbReference type="Proteomes" id="UP000324222"/>
    </source>
</evidence>